<evidence type="ECO:0000256" key="2">
    <source>
        <dbReference type="SAM" id="Phobius"/>
    </source>
</evidence>
<feature type="transmembrane region" description="Helical" evidence="2">
    <location>
        <begin position="453"/>
        <end position="477"/>
    </location>
</feature>
<organism evidence="3 4">
    <name type="scientific">Steinernema glaseri</name>
    <dbReference type="NCBI Taxonomy" id="37863"/>
    <lineage>
        <taxon>Eukaryota</taxon>
        <taxon>Metazoa</taxon>
        <taxon>Ecdysozoa</taxon>
        <taxon>Nematoda</taxon>
        <taxon>Chromadorea</taxon>
        <taxon>Rhabditida</taxon>
        <taxon>Tylenchina</taxon>
        <taxon>Panagrolaimomorpha</taxon>
        <taxon>Strongyloidoidea</taxon>
        <taxon>Steinernematidae</taxon>
        <taxon>Steinernema</taxon>
    </lineage>
</organism>
<feature type="transmembrane region" description="Helical" evidence="2">
    <location>
        <begin position="346"/>
        <end position="366"/>
    </location>
</feature>
<dbReference type="GO" id="GO:0005789">
    <property type="term" value="C:endoplasmic reticulum membrane"/>
    <property type="evidence" value="ECO:0007669"/>
    <property type="project" value="TreeGrafter"/>
</dbReference>
<proteinExistence type="predicted"/>
<dbReference type="WBParaSite" id="L893_g3256.t1">
    <property type="protein sequence ID" value="L893_g3256.t1"/>
    <property type="gene ID" value="L893_g3256"/>
</dbReference>
<dbReference type="Proteomes" id="UP000095287">
    <property type="component" value="Unplaced"/>
</dbReference>
<dbReference type="GO" id="GO:0030968">
    <property type="term" value="P:endoplasmic reticulum unfolded protein response"/>
    <property type="evidence" value="ECO:0007669"/>
    <property type="project" value="TreeGrafter"/>
</dbReference>
<reference evidence="4" key="1">
    <citation type="submission" date="2016-11" db="UniProtKB">
        <authorList>
            <consortium name="WormBaseParasite"/>
        </authorList>
    </citation>
    <scope>IDENTIFICATION</scope>
</reference>
<feature type="transmembrane region" description="Helical" evidence="2">
    <location>
        <begin position="320"/>
        <end position="339"/>
    </location>
</feature>
<accession>A0A1I8A380</accession>
<feature type="transmembrane region" description="Helical" evidence="2">
    <location>
        <begin position="489"/>
        <end position="509"/>
    </location>
</feature>
<evidence type="ECO:0000313" key="3">
    <source>
        <dbReference type="Proteomes" id="UP000095287"/>
    </source>
</evidence>
<keyword evidence="2" id="KW-0472">Membrane</keyword>
<feature type="transmembrane region" description="Helical" evidence="2">
    <location>
        <begin position="386"/>
        <end position="408"/>
    </location>
</feature>
<feature type="transmembrane region" description="Helical" evidence="2">
    <location>
        <begin position="182"/>
        <end position="203"/>
    </location>
</feature>
<keyword evidence="2" id="KW-1133">Transmembrane helix</keyword>
<dbReference type="PANTHER" id="PTHR13098">
    <property type="entry name" value="WOLFRAMIN"/>
    <property type="match status" value="1"/>
</dbReference>
<feature type="transmembrane region" description="Helical" evidence="2">
    <location>
        <begin position="209"/>
        <end position="230"/>
    </location>
</feature>
<name>A0A1I8A380_9BILA</name>
<dbReference type="GO" id="GO:0055074">
    <property type="term" value="P:calcium ion homeostasis"/>
    <property type="evidence" value="ECO:0007669"/>
    <property type="project" value="TreeGrafter"/>
</dbReference>
<dbReference type="AlphaFoldDB" id="A0A1I8A380"/>
<evidence type="ECO:0000313" key="4">
    <source>
        <dbReference type="WBParaSite" id="L893_g3256.t1"/>
    </source>
</evidence>
<sequence>MPSLPKITHSESDANEHLRFAVFPTNATRLRVEDERTTMDRLLATDRPTVDSSDDEHGRHSSIPTRGKEWSRNTAKRMFRLLRKRSGQTPSSREGLRQLIDEVERDQISQKELIEKMAESVDMEDAMATDVEDTKEEEFVSSVSNLLQDESAFSSLFASRLFSVDAFVEYLLRKLQQQWKNLFYAIFPMHQIQTLILICFVQFLSVHTIIGAIPVIACFISFFAMIYFTLKMFHNKKILHERKVWRRLLHLFSERAQSPDVELPDTIFEEEPGIPIDEDEEIRETGSKFVTDSWDPYINFFLSLFAFILSLGAAEKRVPIPVLFCGISLFFCCLCFVALADKSDKFALVAITANLLSCIHVILAKMRFSVGRWFIWRPIIDWRFGFIHFSIGIPSLALLIVPAVFVIMSRKRKSWLGVAHLIVPHIVCVFWSDVAVTLLLIGWRDFNFNGLILTLAIISLLVVPSVVGAVFAIALLIGQIRNSIDVVSGFKALFTLFVLCLPFLAYRLYKLLSKKYNFE</sequence>
<protein>
    <submittedName>
        <fullName evidence="4">Wolframin</fullName>
    </submittedName>
</protein>
<feature type="region of interest" description="Disordered" evidence="1">
    <location>
        <begin position="41"/>
        <end position="70"/>
    </location>
</feature>
<keyword evidence="2" id="KW-0812">Transmembrane</keyword>
<dbReference type="InterPro" id="IPR026209">
    <property type="entry name" value="Wolframin_fam"/>
</dbReference>
<feature type="transmembrane region" description="Helical" evidence="2">
    <location>
        <begin position="415"/>
        <end position="441"/>
    </location>
</feature>
<dbReference type="PANTHER" id="PTHR13098:SF3">
    <property type="entry name" value="WOLFRAMIN"/>
    <property type="match status" value="1"/>
</dbReference>
<evidence type="ECO:0000256" key="1">
    <source>
        <dbReference type="SAM" id="MobiDB-lite"/>
    </source>
</evidence>
<feature type="transmembrane region" description="Helical" evidence="2">
    <location>
        <begin position="297"/>
        <end position="314"/>
    </location>
</feature>
<keyword evidence="3" id="KW-1185">Reference proteome</keyword>